<keyword evidence="3" id="KW-0964">Secreted</keyword>
<dbReference type="PANTHER" id="PTHR21066:SF17">
    <property type="entry name" value="AGAP011368-PA"/>
    <property type="match status" value="1"/>
</dbReference>
<reference evidence="6 7" key="1">
    <citation type="journal article" date="2014" name="Nat. Commun.">
        <title>Molecular traces of alternative social organization in a termite genome.</title>
        <authorList>
            <person name="Terrapon N."/>
            <person name="Li C."/>
            <person name="Robertson H.M."/>
            <person name="Ji L."/>
            <person name="Meng X."/>
            <person name="Booth W."/>
            <person name="Chen Z."/>
            <person name="Childers C.P."/>
            <person name="Glastad K.M."/>
            <person name="Gokhale K."/>
            <person name="Gowin J."/>
            <person name="Gronenberg W."/>
            <person name="Hermansen R.A."/>
            <person name="Hu H."/>
            <person name="Hunt B.G."/>
            <person name="Huylmans A.K."/>
            <person name="Khalil S.M."/>
            <person name="Mitchell R.D."/>
            <person name="Munoz-Torres M.C."/>
            <person name="Mustard J.A."/>
            <person name="Pan H."/>
            <person name="Reese J.T."/>
            <person name="Scharf M.E."/>
            <person name="Sun F."/>
            <person name="Vogel H."/>
            <person name="Xiao J."/>
            <person name="Yang W."/>
            <person name="Yang Z."/>
            <person name="Yang Z."/>
            <person name="Zhou J."/>
            <person name="Zhu J."/>
            <person name="Brent C.S."/>
            <person name="Elsik C.G."/>
            <person name="Goodisman M.A."/>
            <person name="Liberles D.A."/>
            <person name="Roe R.M."/>
            <person name="Vargo E.L."/>
            <person name="Vilcinskas A."/>
            <person name="Wang J."/>
            <person name="Bornberg-Bauer E."/>
            <person name="Korb J."/>
            <person name="Zhang G."/>
            <person name="Liebig J."/>
        </authorList>
    </citation>
    <scope>NUCLEOTIDE SEQUENCE [LARGE SCALE GENOMIC DNA]</scope>
    <source>
        <tissue evidence="6">Whole organism</tissue>
    </source>
</reference>
<name>A0A067QKW2_ZOONE</name>
<dbReference type="Gene3D" id="1.10.238.270">
    <property type="match status" value="1"/>
</dbReference>
<comment type="subcellular location">
    <subcellularLocation>
        <location evidence="1">Secreted</location>
    </subcellularLocation>
</comment>
<organism evidence="6 7">
    <name type="scientific">Zootermopsis nevadensis</name>
    <name type="common">Dampwood termite</name>
    <dbReference type="NCBI Taxonomy" id="136037"/>
    <lineage>
        <taxon>Eukaryota</taxon>
        <taxon>Metazoa</taxon>
        <taxon>Ecdysozoa</taxon>
        <taxon>Arthropoda</taxon>
        <taxon>Hexapoda</taxon>
        <taxon>Insecta</taxon>
        <taxon>Pterygota</taxon>
        <taxon>Neoptera</taxon>
        <taxon>Polyneoptera</taxon>
        <taxon>Dictyoptera</taxon>
        <taxon>Blattodea</taxon>
        <taxon>Blattoidea</taxon>
        <taxon>Termitoidae</taxon>
        <taxon>Termopsidae</taxon>
        <taxon>Zootermopsis</taxon>
    </lineage>
</organism>
<dbReference type="InterPro" id="IPR052295">
    <property type="entry name" value="Odorant-binding_protein"/>
</dbReference>
<proteinExistence type="inferred from homology"/>
<dbReference type="GO" id="GO:0005549">
    <property type="term" value="F:odorant binding"/>
    <property type="evidence" value="ECO:0007669"/>
    <property type="project" value="InterPro"/>
</dbReference>
<gene>
    <name evidence="6" type="ORF">L798_00537</name>
</gene>
<dbReference type="AlphaFoldDB" id="A0A067QKW2"/>
<feature type="region of interest" description="Disordered" evidence="4">
    <location>
        <begin position="61"/>
        <end position="96"/>
    </location>
</feature>
<evidence type="ECO:0000256" key="5">
    <source>
        <dbReference type="SAM" id="SignalP"/>
    </source>
</evidence>
<feature type="chain" id="PRO_5001648111" evidence="5">
    <location>
        <begin position="20"/>
        <end position="239"/>
    </location>
</feature>
<keyword evidence="5" id="KW-0732">Signal</keyword>
<feature type="signal peptide" evidence="5">
    <location>
        <begin position="1"/>
        <end position="19"/>
    </location>
</feature>
<accession>A0A067QKW2</accession>
<protein>
    <submittedName>
        <fullName evidence="6">Uncharacterized protein</fullName>
    </submittedName>
</protein>
<keyword evidence="7" id="KW-1185">Reference proteome</keyword>
<dbReference type="SUPFAM" id="SSF47565">
    <property type="entry name" value="Insect pheromone/odorant-binding proteins"/>
    <property type="match status" value="1"/>
</dbReference>
<dbReference type="PANTHER" id="PTHR21066">
    <property type="entry name" value="ODORANT-BINDING PROTEIN 59A-RELATED"/>
    <property type="match status" value="1"/>
</dbReference>
<dbReference type="EMBL" id="KK853206">
    <property type="protein sequence ID" value="KDR09842.1"/>
    <property type="molecule type" value="Genomic_DNA"/>
</dbReference>
<dbReference type="Proteomes" id="UP000027135">
    <property type="component" value="Unassembled WGS sequence"/>
</dbReference>
<dbReference type="GO" id="GO:0005576">
    <property type="term" value="C:extracellular region"/>
    <property type="evidence" value="ECO:0007669"/>
    <property type="project" value="UniProtKB-SubCell"/>
</dbReference>
<comment type="similarity">
    <text evidence="2">Belongs to the PBP/GOBP family.</text>
</comment>
<evidence type="ECO:0000256" key="4">
    <source>
        <dbReference type="SAM" id="MobiDB-lite"/>
    </source>
</evidence>
<evidence type="ECO:0000256" key="2">
    <source>
        <dbReference type="ARBA" id="ARBA00008098"/>
    </source>
</evidence>
<evidence type="ECO:0000313" key="7">
    <source>
        <dbReference type="Proteomes" id="UP000027135"/>
    </source>
</evidence>
<evidence type="ECO:0000256" key="1">
    <source>
        <dbReference type="ARBA" id="ARBA00004613"/>
    </source>
</evidence>
<evidence type="ECO:0000256" key="3">
    <source>
        <dbReference type="ARBA" id="ARBA00022525"/>
    </source>
</evidence>
<evidence type="ECO:0000313" key="6">
    <source>
        <dbReference type="EMBL" id="KDR09842.1"/>
    </source>
</evidence>
<dbReference type="InParanoid" id="A0A067QKW2"/>
<dbReference type="OrthoDB" id="6622484at2759"/>
<sequence length="239" mass="25710">MSAPSMLVHLSVAFVAVVGLPQHDSRSFEGDLSALNNLEAEPKVGSVIPMLDQELQECTEPSSLSRVTRNAAGTSGKHPLCCGNGQSSESEKETPGSYNECVSEITEGAGEGDGHKYKMCATAQCLAKKVGVVDSDGFVLESEFLNIIDKTFSEDNLKAVANELVPGCVAQANETAKAILDKRSDEKKCNLAPTLVYKCVRMGITLNCPADLTDNSEECDTYRKELLELQKSKQKQTSN</sequence>
<feature type="compositionally biased region" description="Polar residues" evidence="4">
    <location>
        <begin position="61"/>
        <end position="73"/>
    </location>
</feature>
<dbReference type="InterPro" id="IPR036728">
    <property type="entry name" value="PBP_GOBP_sf"/>
</dbReference>